<reference evidence="1" key="1">
    <citation type="submission" date="2020-05" db="EMBL/GenBank/DDBJ databases">
        <title>Phylogenomic resolution of chytrid fungi.</title>
        <authorList>
            <person name="Stajich J.E."/>
            <person name="Amses K."/>
            <person name="Simmons R."/>
            <person name="Seto K."/>
            <person name="Myers J."/>
            <person name="Bonds A."/>
            <person name="Quandt C.A."/>
            <person name="Barry K."/>
            <person name="Liu P."/>
            <person name="Grigoriev I."/>
            <person name="Longcore J.E."/>
            <person name="James T.Y."/>
        </authorList>
    </citation>
    <scope>NUCLEOTIDE SEQUENCE</scope>
    <source>
        <strain evidence="1">JEL0513</strain>
    </source>
</reference>
<feature type="non-terminal residue" evidence="1">
    <location>
        <position position="1"/>
    </location>
</feature>
<organism evidence="1 2">
    <name type="scientific">Physocladia obscura</name>
    <dbReference type="NCBI Taxonomy" id="109957"/>
    <lineage>
        <taxon>Eukaryota</taxon>
        <taxon>Fungi</taxon>
        <taxon>Fungi incertae sedis</taxon>
        <taxon>Chytridiomycota</taxon>
        <taxon>Chytridiomycota incertae sedis</taxon>
        <taxon>Chytridiomycetes</taxon>
        <taxon>Chytridiales</taxon>
        <taxon>Chytriomycetaceae</taxon>
        <taxon>Physocladia</taxon>
    </lineage>
</organism>
<evidence type="ECO:0000313" key="1">
    <source>
        <dbReference type="EMBL" id="KAJ3097000.1"/>
    </source>
</evidence>
<dbReference type="EMBL" id="JADGJH010002549">
    <property type="protein sequence ID" value="KAJ3097000.1"/>
    <property type="molecule type" value="Genomic_DNA"/>
</dbReference>
<protein>
    <submittedName>
        <fullName evidence="1">Uncharacterized protein</fullName>
    </submittedName>
</protein>
<proteinExistence type="predicted"/>
<dbReference type="Proteomes" id="UP001211907">
    <property type="component" value="Unassembled WGS sequence"/>
</dbReference>
<gene>
    <name evidence="1" type="ORF">HK100_005450</name>
</gene>
<keyword evidence="2" id="KW-1185">Reference proteome</keyword>
<sequence>HQHMKYGIQPAKKVPTIKTLCLSSTICFLSNKFCAAGVPAKSTVVDALPAPFPRFDSATLTAETPLMGKLIR</sequence>
<comment type="caution">
    <text evidence="1">The sequence shown here is derived from an EMBL/GenBank/DDBJ whole genome shotgun (WGS) entry which is preliminary data.</text>
</comment>
<evidence type="ECO:0000313" key="2">
    <source>
        <dbReference type="Proteomes" id="UP001211907"/>
    </source>
</evidence>
<dbReference type="AlphaFoldDB" id="A0AAD5SRM0"/>
<accession>A0AAD5SRM0</accession>
<name>A0AAD5SRM0_9FUNG</name>